<proteinExistence type="predicted"/>
<dbReference type="EMBL" id="AZIM01000348">
    <property type="protein sequence ID" value="ETE71519.1"/>
    <property type="molecule type" value="Genomic_DNA"/>
</dbReference>
<keyword evidence="4" id="KW-1185">Reference proteome</keyword>
<dbReference type="AlphaFoldDB" id="V8PAF4"/>
<dbReference type="Pfam" id="PF08686">
    <property type="entry name" value="PLAC"/>
    <property type="match status" value="1"/>
</dbReference>
<dbReference type="Proteomes" id="UP000018936">
    <property type="component" value="Unassembled WGS sequence"/>
</dbReference>
<evidence type="ECO:0000259" key="2">
    <source>
        <dbReference type="PROSITE" id="PS50900"/>
    </source>
</evidence>
<protein>
    <submittedName>
        <fullName evidence="3">ADAMTS-like protein 3</fullName>
    </submittedName>
</protein>
<keyword evidence="1" id="KW-0732">Signal</keyword>
<comment type="caution">
    <text evidence="3">The sequence shown here is derived from an EMBL/GenBank/DDBJ whole genome shotgun (WGS) entry which is preliminary data.</text>
</comment>
<dbReference type="InterPro" id="IPR010909">
    <property type="entry name" value="PLAC"/>
</dbReference>
<sequence length="63" mass="7330">MSHPKAIYWDDRNFVLFPGCHISMYFSEGDCKDTTRYCTSVKHLNLCSVGIYKQRCCQSCREG</sequence>
<gene>
    <name evidence="3" type="primary">ADAMTSL3</name>
    <name evidence="3" type="ORF">L345_02670</name>
</gene>
<dbReference type="PROSITE" id="PS50900">
    <property type="entry name" value="PLAC"/>
    <property type="match status" value="1"/>
</dbReference>
<evidence type="ECO:0000256" key="1">
    <source>
        <dbReference type="ARBA" id="ARBA00022729"/>
    </source>
</evidence>
<feature type="non-terminal residue" evidence="3">
    <location>
        <position position="1"/>
    </location>
</feature>
<evidence type="ECO:0000313" key="4">
    <source>
        <dbReference type="Proteomes" id="UP000018936"/>
    </source>
</evidence>
<reference evidence="3 4" key="1">
    <citation type="journal article" date="2013" name="Proc. Natl. Acad. Sci. U.S.A.">
        <title>The king cobra genome reveals dynamic gene evolution and adaptation in the snake venom system.</title>
        <authorList>
            <person name="Vonk F.J."/>
            <person name="Casewell N.R."/>
            <person name="Henkel C.V."/>
            <person name="Heimberg A.M."/>
            <person name="Jansen H.J."/>
            <person name="McCleary R.J."/>
            <person name="Kerkkamp H.M."/>
            <person name="Vos R.A."/>
            <person name="Guerreiro I."/>
            <person name="Calvete J.J."/>
            <person name="Wuster W."/>
            <person name="Woods A.E."/>
            <person name="Logan J.M."/>
            <person name="Harrison R.A."/>
            <person name="Castoe T.A."/>
            <person name="de Koning A.P."/>
            <person name="Pollock D.D."/>
            <person name="Yandell M."/>
            <person name="Calderon D."/>
            <person name="Renjifo C."/>
            <person name="Currier R.B."/>
            <person name="Salgado D."/>
            <person name="Pla D."/>
            <person name="Sanz L."/>
            <person name="Hyder A.S."/>
            <person name="Ribeiro J.M."/>
            <person name="Arntzen J.W."/>
            <person name="van den Thillart G.E."/>
            <person name="Boetzer M."/>
            <person name="Pirovano W."/>
            <person name="Dirks R.P."/>
            <person name="Spaink H.P."/>
            <person name="Duboule D."/>
            <person name="McGlinn E."/>
            <person name="Kini R.M."/>
            <person name="Richardson M.K."/>
        </authorList>
    </citation>
    <scope>NUCLEOTIDE SEQUENCE</scope>
    <source>
        <tissue evidence="3">Blood</tissue>
    </source>
</reference>
<evidence type="ECO:0000313" key="3">
    <source>
        <dbReference type="EMBL" id="ETE71519.1"/>
    </source>
</evidence>
<dbReference type="OrthoDB" id="5948003at2759"/>
<organism evidence="3 4">
    <name type="scientific">Ophiophagus hannah</name>
    <name type="common">King cobra</name>
    <name type="synonym">Naja hannah</name>
    <dbReference type="NCBI Taxonomy" id="8665"/>
    <lineage>
        <taxon>Eukaryota</taxon>
        <taxon>Metazoa</taxon>
        <taxon>Chordata</taxon>
        <taxon>Craniata</taxon>
        <taxon>Vertebrata</taxon>
        <taxon>Euteleostomi</taxon>
        <taxon>Lepidosauria</taxon>
        <taxon>Squamata</taxon>
        <taxon>Bifurcata</taxon>
        <taxon>Unidentata</taxon>
        <taxon>Episquamata</taxon>
        <taxon>Toxicofera</taxon>
        <taxon>Serpentes</taxon>
        <taxon>Colubroidea</taxon>
        <taxon>Elapidae</taxon>
        <taxon>Elapinae</taxon>
        <taxon>Ophiophagus</taxon>
    </lineage>
</organism>
<name>V8PAF4_OPHHA</name>
<feature type="domain" description="PLAC" evidence="2">
    <location>
        <begin position="27"/>
        <end position="63"/>
    </location>
</feature>
<accession>V8PAF4</accession>